<organism evidence="5 6">
    <name type="scientific">Iphiclides podalirius</name>
    <name type="common">scarce swallowtail</name>
    <dbReference type="NCBI Taxonomy" id="110791"/>
    <lineage>
        <taxon>Eukaryota</taxon>
        <taxon>Metazoa</taxon>
        <taxon>Ecdysozoa</taxon>
        <taxon>Arthropoda</taxon>
        <taxon>Hexapoda</taxon>
        <taxon>Insecta</taxon>
        <taxon>Pterygota</taxon>
        <taxon>Neoptera</taxon>
        <taxon>Endopterygota</taxon>
        <taxon>Lepidoptera</taxon>
        <taxon>Glossata</taxon>
        <taxon>Ditrysia</taxon>
        <taxon>Papilionoidea</taxon>
        <taxon>Papilionidae</taxon>
        <taxon>Papilioninae</taxon>
        <taxon>Iphiclides</taxon>
    </lineage>
</organism>
<dbReference type="Gene3D" id="3.90.70.10">
    <property type="entry name" value="Cysteine proteinases"/>
    <property type="match status" value="1"/>
</dbReference>
<dbReference type="CDD" id="cd02248">
    <property type="entry name" value="Peptidase_C1A"/>
    <property type="match status" value="1"/>
</dbReference>
<dbReference type="InterPro" id="IPR025661">
    <property type="entry name" value="Pept_asp_AS"/>
</dbReference>
<dbReference type="EMBL" id="OW152819">
    <property type="protein sequence ID" value="CAH2074415.1"/>
    <property type="molecule type" value="Genomic_DNA"/>
</dbReference>
<dbReference type="PROSITE" id="PS00639">
    <property type="entry name" value="THIOL_PROTEASE_HIS"/>
    <property type="match status" value="1"/>
</dbReference>
<feature type="domain" description="Cathepsin propeptide inhibitor" evidence="4">
    <location>
        <begin position="233"/>
        <end position="289"/>
    </location>
</feature>
<dbReference type="Pfam" id="PF08246">
    <property type="entry name" value="Inhibitor_I29"/>
    <property type="match status" value="1"/>
</dbReference>
<proteinExistence type="inferred from homology"/>
<dbReference type="PRINTS" id="PR00705">
    <property type="entry name" value="PAPAIN"/>
</dbReference>
<dbReference type="SMART" id="SM00848">
    <property type="entry name" value="Inhibitor_I29"/>
    <property type="match status" value="1"/>
</dbReference>
<dbReference type="InterPro" id="IPR039417">
    <property type="entry name" value="Peptidase_C1A_papain-like"/>
</dbReference>
<sequence>MVVFAFGAVVKEELPIAWPKKYSFEKIRISVTGGLVENMKVWHTSNRSRIDYNNGAVKTFTVSFAFENEYGIKYEVHPVTNQQDTNEMVCNKRHGSSSNRIEAETGLPTLMKEYKYIGVDTLRGDNYSIYYCEEVDVTNDKYTLTVNHDEENNIWIPIRYEKIEYNIWLESVQNHEVWEFHNFQTDFDDDIIFDTSEYDCDKSSVMYTLDDEKVTKSLLLMDPENIKHVDHAFETFKRKHDRVYSDDDEHAMRKSIFLNNMRRVIATNRLNLGYKLSINKFADRTPDEMKRYTGLKKRSKNDFGTISFPYSDTQVKEIVETLPKNFDARVLGLVTPVRDQKECKSCWSFGATSAVEGALARSNGGRLLRLSNQALIDCAWSFGAEGCDGGSDTAAYNWITKYGIPTEEEYGIYNNRDGLCRIGNMTDVYKIRGFTDVTPLSVDALKVAVVNHGPLSVSMHCPENLILYSGGIFYDQTCDSNLNHEVTLVGYGERDGETYWIIKNSWGSHWGMDGYFHITTRDNNCGITTEATYPVF</sequence>
<dbReference type="SUPFAM" id="SSF54001">
    <property type="entry name" value="Cysteine proteinases"/>
    <property type="match status" value="1"/>
</dbReference>
<evidence type="ECO:0000313" key="6">
    <source>
        <dbReference type="Proteomes" id="UP000837857"/>
    </source>
</evidence>
<gene>
    <name evidence="5" type="ORF">IPOD504_LOCUS16066</name>
</gene>
<dbReference type="Pfam" id="PF00112">
    <property type="entry name" value="Peptidase_C1"/>
    <property type="match status" value="1"/>
</dbReference>
<feature type="non-terminal residue" evidence="5">
    <location>
        <position position="1"/>
    </location>
</feature>
<dbReference type="InterPro" id="IPR013201">
    <property type="entry name" value="Prot_inhib_I29"/>
</dbReference>
<dbReference type="InterPro" id="IPR013128">
    <property type="entry name" value="Peptidase_C1A"/>
</dbReference>
<evidence type="ECO:0000259" key="4">
    <source>
        <dbReference type="SMART" id="SM00848"/>
    </source>
</evidence>
<feature type="domain" description="Peptidase C1A papain C-terminal" evidence="3">
    <location>
        <begin position="322"/>
        <end position="535"/>
    </location>
</feature>
<dbReference type="SMART" id="SM00645">
    <property type="entry name" value="Pept_C1"/>
    <property type="match status" value="1"/>
</dbReference>
<keyword evidence="6" id="KW-1185">Reference proteome</keyword>
<accession>A0ABN8J2F4</accession>
<name>A0ABN8J2F4_9NEOP</name>
<dbReference type="InterPro" id="IPR000668">
    <property type="entry name" value="Peptidase_C1A_C"/>
</dbReference>
<dbReference type="InterPro" id="IPR025660">
    <property type="entry name" value="Pept_his_AS"/>
</dbReference>
<evidence type="ECO:0000256" key="1">
    <source>
        <dbReference type="ARBA" id="ARBA00008455"/>
    </source>
</evidence>
<evidence type="ECO:0000313" key="5">
    <source>
        <dbReference type="EMBL" id="CAH2074415.1"/>
    </source>
</evidence>
<dbReference type="PROSITE" id="PS00640">
    <property type="entry name" value="THIOL_PROTEASE_ASN"/>
    <property type="match status" value="1"/>
</dbReference>
<dbReference type="PANTHER" id="PTHR12411">
    <property type="entry name" value="CYSTEINE PROTEASE FAMILY C1-RELATED"/>
    <property type="match status" value="1"/>
</dbReference>
<evidence type="ECO:0000256" key="2">
    <source>
        <dbReference type="ARBA" id="ARBA00023157"/>
    </source>
</evidence>
<dbReference type="InterPro" id="IPR038765">
    <property type="entry name" value="Papain-like_cys_pep_sf"/>
</dbReference>
<reference evidence="5" key="1">
    <citation type="submission" date="2022-03" db="EMBL/GenBank/DDBJ databases">
        <authorList>
            <person name="Martin H S."/>
        </authorList>
    </citation>
    <scope>NUCLEOTIDE SEQUENCE</scope>
</reference>
<comment type="similarity">
    <text evidence="1">Belongs to the peptidase C1 family.</text>
</comment>
<protein>
    <submittedName>
        <fullName evidence="5">Uncharacterized protein</fullName>
    </submittedName>
</protein>
<keyword evidence="2" id="KW-1015">Disulfide bond</keyword>
<evidence type="ECO:0000259" key="3">
    <source>
        <dbReference type="SMART" id="SM00645"/>
    </source>
</evidence>
<dbReference type="Proteomes" id="UP000837857">
    <property type="component" value="Chromosome 7"/>
</dbReference>